<dbReference type="AlphaFoldDB" id="A0AAD5QH19"/>
<keyword evidence="3" id="KW-1185">Reference proteome</keyword>
<evidence type="ECO:0000256" key="1">
    <source>
        <dbReference type="SAM" id="SignalP"/>
    </source>
</evidence>
<dbReference type="Proteomes" id="UP001196413">
    <property type="component" value="Unassembled WGS sequence"/>
</dbReference>
<dbReference type="EMBL" id="JAHQIW010000634">
    <property type="protein sequence ID" value="KAJ1349269.1"/>
    <property type="molecule type" value="Genomic_DNA"/>
</dbReference>
<organism evidence="2 3">
    <name type="scientific">Parelaphostrongylus tenuis</name>
    <name type="common">Meningeal worm</name>
    <dbReference type="NCBI Taxonomy" id="148309"/>
    <lineage>
        <taxon>Eukaryota</taxon>
        <taxon>Metazoa</taxon>
        <taxon>Ecdysozoa</taxon>
        <taxon>Nematoda</taxon>
        <taxon>Chromadorea</taxon>
        <taxon>Rhabditida</taxon>
        <taxon>Rhabditina</taxon>
        <taxon>Rhabditomorpha</taxon>
        <taxon>Strongyloidea</taxon>
        <taxon>Metastrongylidae</taxon>
        <taxon>Parelaphostrongylus</taxon>
    </lineage>
</organism>
<feature type="chain" id="PRO_5041967087" evidence="1">
    <location>
        <begin position="17"/>
        <end position="71"/>
    </location>
</feature>
<evidence type="ECO:0000313" key="3">
    <source>
        <dbReference type="Proteomes" id="UP001196413"/>
    </source>
</evidence>
<reference evidence="2" key="1">
    <citation type="submission" date="2021-06" db="EMBL/GenBank/DDBJ databases">
        <title>Parelaphostrongylus tenuis whole genome reference sequence.</title>
        <authorList>
            <person name="Garwood T.J."/>
            <person name="Larsen P.A."/>
            <person name="Fountain-Jones N.M."/>
            <person name="Garbe J.R."/>
            <person name="Macchietto M.G."/>
            <person name="Kania S.A."/>
            <person name="Gerhold R.W."/>
            <person name="Richards J.E."/>
            <person name="Wolf T.M."/>
        </authorList>
    </citation>
    <scope>NUCLEOTIDE SEQUENCE</scope>
    <source>
        <strain evidence="2">MNPRO001-30</strain>
        <tissue evidence="2">Meninges</tissue>
    </source>
</reference>
<comment type="caution">
    <text evidence="2">The sequence shown here is derived from an EMBL/GenBank/DDBJ whole genome shotgun (WGS) entry which is preliminary data.</text>
</comment>
<protein>
    <submittedName>
        <fullName evidence="2">Uncharacterized protein</fullName>
    </submittedName>
</protein>
<feature type="signal peptide" evidence="1">
    <location>
        <begin position="1"/>
        <end position="16"/>
    </location>
</feature>
<evidence type="ECO:0000313" key="2">
    <source>
        <dbReference type="EMBL" id="KAJ1349269.1"/>
    </source>
</evidence>
<accession>A0AAD5QH19</accession>
<gene>
    <name evidence="2" type="ORF">KIN20_004753</name>
</gene>
<proteinExistence type="predicted"/>
<keyword evidence="1" id="KW-0732">Signal</keyword>
<name>A0AAD5QH19_PARTN</name>
<sequence length="71" mass="8098">MRLCMLMLLSASLSYCIIIDKDYNVAMDDEITETTVPSTISRKNYRNCSRDTAIIDKLLNGTGYNKFRIPS</sequence>